<dbReference type="EMBL" id="JBBXJM010000003">
    <property type="protein sequence ID" value="KAL1410506.1"/>
    <property type="molecule type" value="Genomic_DNA"/>
</dbReference>
<dbReference type="Proteomes" id="UP001565368">
    <property type="component" value="Unassembled WGS sequence"/>
</dbReference>
<evidence type="ECO:0000313" key="2">
    <source>
        <dbReference type="EMBL" id="KAL1410506.1"/>
    </source>
</evidence>
<feature type="region of interest" description="Disordered" evidence="1">
    <location>
        <begin position="112"/>
        <end position="170"/>
    </location>
</feature>
<protein>
    <submittedName>
        <fullName evidence="2">Uncharacterized protein</fullName>
    </submittedName>
</protein>
<comment type="caution">
    <text evidence="2">The sequence shown here is derived from an EMBL/GenBank/DDBJ whole genome shotgun (WGS) entry which is preliminary data.</text>
</comment>
<reference evidence="2 3" key="1">
    <citation type="submission" date="2023-08" db="EMBL/GenBank/DDBJ databases">
        <title>Annotated Genome Sequence of Vanrija albida AlHP1.</title>
        <authorList>
            <person name="Herzog R."/>
        </authorList>
    </citation>
    <scope>NUCLEOTIDE SEQUENCE [LARGE SCALE GENOMIC DNA]</scope>
    <source>
        <strain evidence="2 3">AlHP1</strain>
    </source>
</reference>
<sequence length="170" mass="17260">MWNATTGGETLGATIGPTAAIGATTAAGCAPPLLIAAVITAWISTALASKYTGKGNGHQPTPDDDGTRLPRGDKPAGRGPAPLRSAGRHARWLAHVVPALVCDAGDDRGWEGVQDFDSRVPHEDDSDSDAEADSAPPPPPTPVMSSVDLFAGAEDDEGGSGCATPRATPW</sequence>
<evidence type="ECO:0000313" key="3">
    <source>
        <dbReference type="Proteomes" id="UP001565368"/>
    </source>
</evidence>
<feature type="region of interest" description="Disordered" evidence="1">
    <location>
        <begin position="51"/>
        <end position="86"/>
    </location>
</feature>
<organism evidence="2 3">
    <name type="scientific">Vanrija albida</name>
    <dbReference type="NCBI Taxonomy" id="181172"/>
    <lineage>
        <taxon>Eukaryota</taxon>
        <taxon>Fungi</taxon>
        <taxon>Dikarya</taxon>
        <taxon>Basidiomycota</taxon>
        <taxon>Agaricomycotina</taxon>
        <taxon>Tremellomycetes</taxon>
        <taxon>Trichosporonales</taxon>
        <taxon>Trichosporonaceae</taxon>
        <taxon>Vanrija</taxon>
    </lineage>
</organism>
<name>A0ABR3Q7T5_9TREE</name>
<feature type="compositionally biased region" description="Basic and acidic residues" evidence="1">
    <location>
        <begin position="65"/>
        <end position="76"/>
    </location>
</feature>
<keyword evidence="3" id="KW-1185">Reference proteome</keyword>
<dbReference type="GeneID" id="95985562"/>
<accession>A0ABR3Q7T5</accession>
<gene>
    <name evidence="2" type="ORF">Q8F55_004519</name>
</gene>
<proteinExistence type="predicted"/>
<feature type="compositionally biased region" description="Basic and acidic residues" evidence="1">
    <location>
        <begin position="112"/>
        <end position="123"/>
    </location>
</feature>
<dbReference type="RefSeq" id="XP_069210450.1">
    <property type="nucleotide sequence ID" value="XM_069353032.1"/>
</dbReference>
<evidence type="ECO:0000256" key="1">
    <source>
        <dbReference type="SAM" id="MobiDB-lite"/>
    </source>
</evidence>